<dbReference type="AlphaFoldDB" id="M1Q054"/>
<gene>
    <name evidence="1" type="ORF">MmTuc01_0207</name>
</gene>
<evidence type="ECO:0000313" key="1">
    <source>
        <dbReference type="EMBL" id="AGF95660.1"/>
    </source>
</evidence>
<dbReference type="Proteomes" id="UP000011718">
    <property type="component" value="Chromosome"/>
</dbReference>
<dbReference type="KEGG" id="mmaz:MmTuc01_0207"/>
<dbReference type="EMBL" id="CP004144">
    <property type="protein sequence ID" value="AGF95660.1"/>
    <property type="molecule type" value="Genomic_DNA"/>
</dbReference>
<evidence type="ECO:0000313" key="2">
    <source>
        <dbReference type="Proteomes" id="UP000011718"/>
    </source>
</evidence>
<dbReference type="HOGENOM" id="CLU_2565779_0_0_2"/>
<sequence length="81" mass="9327">MLDFETAYSPCRLNITKLKNPFNYTLKVSDQNELREQVVDLVETFNYLLGIHVKKVKTFENNGTIESTVLSEKEPDSKDGE</sequence>
<proteinExistence type="predicted"/>
<protein>
    <submittedName>
        <fullName evidence="1">Type III restriction-modification system methylation subunit</fullName>
    </submittedName>
</protein>
<name>M1Q054_METMZ</name>
<accession>M1Q054</accession>
<dbReference type="BioCyc" id="MMAZ1236903:G139K-206-MONOMER"/>
<reference evidence="1 2" key="1">
    <citation type="journal article" date="2013" name="Genome Announc.">
        <title>Complete Genome of a Methanosarcina mazei Strain Isolated from Sediment Samples from an Amazonian Flooded Area.</title>
        <authorList>
            <person name="Assis das Gracas D."/>
            <person name="Thiago Juca Ramos R."/>
            <person name="Vieira Araujo A.C."/>
            <person name="Zahlouth R."/>
            <person name="Ribeiro Carneiro A."/>
            <person name="Souza Lopes T."/>
            <person name="Azevedo Barauna R."/>
            <person name="Azevedo V."/>
            <person name="Cruz Schneider M.P."/>
            <person name="Pellizari V.H."/>
            <person name="Silva A."/>
        </authorList>
    </citation>
    <scope>NUCLEOTIDE SEQUENCE [LARGE SCALE GENOMIC DNA]</scope>
    <source>
        <strain evidence="1 2">Tuc01</strain>
    </source>
</reference>
<organism evidence="1 2">
    <name type="scientific">Methanosarcina mazei Tuc01</name>
    <dbReference type="NCBI Taxonomy" id="1236903"/>
    <lineage>
        <taxon>Archaea</taxon>
        <taxon>Methanobacteriati</taxon>
        <taxon>Methanobacteriota</taxon>
        <taxon>Stenosarchaea group</taxon>
        <taxon>Methanomicrobia</taxon>
        <taxon>Methanosarcinales</taxon>
        <taxon>Methanosarcinaceae</taxon>
        <taxon>Methanosarcina</taxon>
    </lineage>
</organism>